<keyword evidence="6" id="KW-1185">Reference proteome</keyword>
<dbReference type="GO" id="GO:0004197">
    <property type="term" value="F:cysteine-type endopeptidase activity"/>
    <property type="evidence" value="ECO:0007669"/>
    <property type="project" value="InterPro"/>
</dbReference>
<evidence type="ECO:0000256" key="2">
    <source>
        <dbReference type="SAM" id="MobiDB-lite"/>
    </source>
</evidence>
<feature type="compositionally biased region" description="Basic and acidic residues" evidence="2">
    <location>
        <begin position="17"/>
        <end position="33"/>
    </location>
</feature>
<dbReference type="PANTHER" id="PTHR46708:SF2">
    <property type="entry name" value="FIBRONECTIN TYPE-III DOMAIN-CONTAINING PROTEIN"/>
    <property type="match status" value="1"/>
</dbReference>
<dbReference type="GO" id="GO:0006508">
    <property type="term" value="P:proteolysis"/>
    <property type="evidence" value="ECO:0007669"/>
    <property type="project" value="InterPro"/>
</dbReference>
<feature type="domain" description="Fibronectin type-III" evidence="4">
    <location>
        <begin position="656"/>
        <end position="752"/>
    </location>
</feature>
<dbReference type="InterPro" id="IPR001309">
    <property type="entry name" value="Pept_C14_p20"/>
</dbReference>
<dbReference type="InterPro" id="IPR029030">
    <property type="entry name" value="Caspase-like_dom_sf"/>
</dbReference>
<dbReference type="InterPro" id="IPR036116">
    <property type="entry name" value="FN3_sf"/>
</dbReference>
<dbReference type="InterPro" id="IPR003961">
    <property type="entry name" value="FN3_dom"/>
</dbReference>
<dbReference type="CDD" id="cd00063">
    <property type="entry name" value="FN3"/>
    <property type="match status" value="4"/>
</dbReference>
<dbReference type="Gene3D" id="3.40.50.1460">
    <property type="match status" value="1"/>
</dbReference>
<evidence type="ECO:0000259" key="3">
    <source>
        <dbReference type="PROSITE" id="PS50208"/>
    </source>
</evidence>
<feature type="domain" description="Fibronectin type-III" evidence="4">
    <location>
        <begin position="73"/>
        <end position="165"/>
    </location>
</feature>
<reference evidence="5" key="1">
    <citation type="submission" date="2022-08" db="UniProtKB">
        <authorList>
            <consortium name="EnsemblMetazoa"/>
        </authorList>
    </citation>
    <scope>IDENTIFICATION</scope>
    <source>
        <strain evidence="5">05x7-T-G4-1.051#20</strain>
    </source>
</reference>
<organism evidence="5 6">
    <name type="scientific">Magallana gigas</name>
    <name type="common">Pacific oyster</name>
    <name type="synonym">Crassostrea gigas</name>
    <dbReference type="NCBI Taxonomy" id="29159"/>
    <lineage>
        <taxon>Eukaryota</taxon>
        <taxon>Metazoa</taxon>
        <taxon>Spiralia</taxon>
        <taxon>Lophotrochozoa</taxon>
        <taxon>Mollusca</taxon>
        <taxon>Bivalvia</taxon>
        <taxon>Autobranchia</taxon>
        <taxon>Pteriomorphia</taxon>
        <taxon>Ostreida</taxon>
        <taxon>Ostreoidea</taxon>
        <taxon>Ostreidae</taxon>
        <taxon>Magallana</taxon>
    </lineage>
</organism>
<dbReference type="InterPro" id="IPR050991">
    <property type="entry name" value="ECM_Regulatory_Proteins"/>
</dbReference>
<dbReference type="PROSITE" id="PS50208">
    <property type="entry name" value="CASPASE_P20"/>
    <property type="match status" value="1"/>
</dbReference>
<dbReference type="Gene3D" id="2.60.40.10">
    <property type="entry name" value="Immunoglobulins"/>
    <property type="match status" value="3"/>
</dbReference>
<dbReference type="PROSITE" id="PS50853">
    <property type="entry name" value="FN3"/>
    <property type="match status" value="4"/>
</dbReference>
<evidence type="ECO:0000256" key="1">
    <source>
        <dbReference type="ARBA" id="ARBA00022737"/>
    </source>
</evidence>
<dbReference type="PANTHER" id="PTHR46708">
    <property type="entry name" value="TENASCIN"/>
    <property type="match status" value="1"/>
</dbReference>
<accession>A0A8W8MYC2</accession>
<proteinExistence type="predicted"/>
<keyword evidence="1" id="KW-0677">Repeat</keyword>
<dbReference type="OMA" id="DSIECHT"/>
<dbReference type="InterPro" id="IPR011600">
    <property type="entry name" value="Pept_C14_caspase"/>
</dbReference>
<feature type="domain" description="Fibronectin type-III" evidence="4">
    <location>
        <begin position="373"/>
        <end position="473"/>
    </location>
</feature>
<dbReference type="EnsemblMetazoa" id="G4485.1">
    <property type="protein sequence ID" value="G4485.1:cds"/>
    <property type="gene ID" value="G4485"/>
</dbReference>
<feature type="region of interest" description="Disordered" evidence="2">
    <location>
        <begin position="1"/>
        <end position="71"/>
    </location>
</feature>
<sequence>MASTSEDIEENIDENENTEKDPNEQESKEKGPNEQESAEEGLNGGNHEEITPRTLETLPEEPSDLKNPDEVLVPTDLKAEIAANEILLTWGPPAGLSKHQVSYEVEWKKQSDSQWTKAITRDHKYLIKNLATETDYDMKVSAYEKIIDPQEPEDSEPEPEKEKKLFEHMTIFPENSTVSQVGSEVEAFTQRTKELAKIVAELERTLEYQKRLNKGEKIPKRLESKLNMEILKPVRRKDCPKRILFIITNDMFARSPQLKASARMQTEITRLFERDWKGEGDIVRRIRNGTRAQILNEFEKLRQRLDFDSHKMFICIILSYGNVEGFRTMDEEMIEYQEIFSMFNGSNWLHFSEKPKFFFIDVQPMKMERTGDYPQDLRVKELSEDEVEIRWKPPKMFQSSQLNYLVHCYRLNDQKVHTKTHELIAKKTSCVLDEMQKDVTYKISVWSIQATTQKKRGLPSQTKYTLREKVLAPVSGRLTAKSTTYDTITIYWPLPLENRKPPYFAKYKEKTADSFKRTLLPPNETEVNQGHVLNFLKSNTEYIIRLFAGNSRILNEVKIKTLAKHQPKDLKAKHITPFEIELTWETPSVYLRGSYRYHVFYQMKNSTENSVVTLVEQHTLTDLIPDVVYTIWVTAEKDKFMGDPSDSIECHTPRCGPQNLQVDAHERSIRVYWDEAVVPAETESLSYRARLQNDNIRPIVGEVLPTPDAKYNYACYFRDLWTDTQYTLVITTVIDEGDWDPPTEIPIKTRRDPLVSDLEPHANNFLVAYSNTLGIEVGEKRLGGIFVPTLLELLRDYYETKNIVEIMDIVEDEVQIRSAVTGKIRKVISINTLLSRPMF</sequence>
<dbReference type="SMART" id="SM00060">
    <property type="entry name" value="FN3"/>
    <property type="match status" value="5"/>
</dbReference>
<feature type="domain" description="Caspase family p20" evidence="3">
    <location>
        <begin position="240"/>
        <end position="362"/>
    </location>
</feature>
<dbReference type="OrthoDB" id="261433at2759"/>
<dbReference type="AlphaFoldDB" id="A0A8W8MYC2"/>
<evidence type="ECO:0000313" key="5">
    <source>
        <dbReference type="EnsemblMetazoa" id="G4485.1:cds"/>
    </source>
</evidence>
<dbReference type="EnsemblMetazoa" id="G4485.2">
    <property type="protein sequence ID" value="G4485.2:cds"/>
    <property type="gene ID" value="G4485"/>
</dbReference>
<dbReference type="Pfam" id="PF00656">
    <property type="entry name" value="Peptidase_C14"/>
    <property type="match status" value="1"/>
</dbReference>
<dbReference type="SUPFAM" id="SSF49265">
    <property type="entry name" value="Fibronectin type III"/>
    <property type="match status" value="3"/>
</dbReference>
<name>A0A8W8MYC2_MAGGI</name>
<dbReference type="Pfam" id="PF00041">
    <property type="entry name" value="fn3"/>
    <property type="match status" value="3"/>
</dbReference>
<dbReference type="EnsemblMetazoa" id="G4485.3">
    <property type="protein sequence ID" value="G4485.3:cds"/>
    <property type="gene ID" value="G4485"/>
</dbReference>
<dbReference type="InterPro" id="IPR013783">
    <property type="entry name" value="Ig-like_fold"/>
</dbReference>
<feature type="domain" description="Fibronectin type-III" evidence="4">
    <location>
        <begin position="566"/>
        <end position="655"/>
    </location>
</feature>
<evidence type="ECO:0000259" key="4">
    <source>
        <dbReference type="PROSITE" id="PS50853"/>
    </source>
</evidence>
<dbReference type="SUPFAM" id="SSF52129">
    <property type="entry name" value="Caspase-like"/>
    <property type="match status" value="1"/>
</dbReference>
<evidence type="ECO:0000313" key="6">
    <source>
        <dbReference type="Proteomes" id="UP000005408"/>
    </source>
</evidence>
<dbReference type="Proteomes" id="UP000005408">
    <property type="component" value="Unassembled WGS sequence"/>
</dbReference>
<protein>
    <submittedName>
        <fullName evidence="5">Uncharacterized protein</fullName>
    </submittedName>
</protein>
<feature type="compositionally biased region" description="Acidic residues" evidence="2">
    <location>
        <begin position="1"/>
        <end position="16"/>
    </location>
</feature>